<reference evidence="2 3" key="1">
    <citation type="journal article" date="2016" name="Nat. Commun.">
        <title>Thousands of microbial genomes shed light on interconnected biogeochemical processes in an aquifer system.</title>
        <authorList>
            <person name="Anantharaman K."/>
            <person name="Brown C.T."/>
            <person name="Hug L.A."/>
            <person name="Sharon I."/>
            <person name="Castelle C.J."/>
            <person name="Probst A.J."/>
            <person name="Thomas B.C."/>
            <person name="Singh A."/>
            <person name="Wilkins M.J."/>
            <person name="Karaoz U."/>
            <person name="Brodie E.L."/>
            <person name="Williams K.H."/>
            <person name="Hubbard S.S."/>
            <person name="Banfield J.F."/>
        </authorList>
    </citation>
    <scope>NUCLEOTIDE SEQUENCE [LARGE SCALE GENOMIC DNA]</scope>
</reference>
<evidence type="ECO:0000313" key="3">
    <source>
        <dbReference type="Proteomes" id="UP000177707"/>
    </source>
</evidence>
<sequence length="115" mass="12974">MLLKKYNSIMEKSEEHRNKWALGLTITLSVLIFSSFAFYKGYLSFGKESVVAEQKSKNNVATAVSLDLAPSPVQSTKETFKAAFGEINKQYKEFTSSLSDVFVPFITGIEVYERK</sequence>
<comment type="caution">
    <text evidence="2">The sequence shown here is derived from an EMBL/GenBank/DDBJ whole genome shotgun (WGS) entry which is preliminary data.</text>
</comment>
<keyword evidence="1" id="KW-1133">Transmembrane helix</keyword>
<organism evidence="2 3">
    <name type="scientific">Candidatus Zambryskibacteria bacterium RIFCSPLOWO2_01_FULL_39_39</name>
    <dbReference type="NCBI Taxonomy" id="1802758"/>
    <lineage>
        <taxon>Bacteria</taxon>
        <taxon>Candidatus Zambryskiibacteriota</taxon>
    </lineage>
</organism>
<gene>
    <name evidence="2" type="ORF">A3A96_01375</name>
</gene>
<protein>
    <submittedName>
        <fullName evidence="2">Uncharacterized protein</fullName>
    </submittedName>
</protein>
<evidence type="ECO:0000313" key="2">
    <source>
        <dbReference type="EMBL" id="OHB02776.1"/>
    </source>
</evidence>
<keyword evidence="1" id="KW-0472">Membrane</keyword>
<dbReference type="STRING" id="1802758.A3A96_01375"/>
<dbReference type="EMBL" id="MHWB01000001">
    <property type="protein sequence ID" value="OHB02776.1"/>
    <property type="molecule type" value="Genomic_DNA"/>
</dbReference>
<accession>A0A1G2TZM9</accession>
<name>A0A1G2TZM9_9BACT</name>
<evidence type="ECO:0000256" key="1">
    <source>
        <dbReference type="SAM" id="Phobius"/>
    </source>
</evidence>
<keyword evidence="1" id="KW-0812">Transmembrane</keyword>
<dbReference type="AlphaFoldDB" id="A0A1G2TZM9"/>
<feature type="transmembrane region" description="Helical" evidence="1">
    <location>
        <begin position="20"/>
        <end position="39"/>
    </location>
</feature>
<dbReference type="Proteomes" id="UP000177707">
    <property type="component" value="Unassembled WGS sequence"/>
</dbReference>
<proteinExistence type="predicted"/>